<dbReference type="Gene3D" id="1.20.140.10">
    <property type="entry name" value="Butyryl-CoA Dehydrogenase, subunit A, domain 3"/>
    <property type="match status" value="1"/>
</dbReference>
<dbReference type="Gene3D" id="2.40.110.20">
    <property type="match status" value="1"/>
</dbReference>
<dbReference type="RefSeq" id="WP_132477618.1">
    <property type="nucleotide sequence ID" value="NZ_JBHRVM010000001.1"/>
</dbReference>
<dbReference type="InterPro" id="IPR052904">
    <property type="entry name" value="Acyl-CoA_dehydrogenase-like"/>
</dbReference>
<evidence type="ECO:0000256" key="2">
    <source>
        <dbReference type="ARBA" id="ARBA00009347"/>
    </source>
</evidence>
<dbReference type="Pfam" id="PF18158">
    <property type="entry name" value="AidB_N"/>
    <property type="match status" value="1"/>
</dbReference>
<dbReference type="Pfam" id="PF00441">
    <property type="entry name" value="Acyl-CoA_dh_1"/>
    <property type="match status" value="1"/>
</dbReference>
<evidence type="ECO:0000313" key="10">
    <source>
        <dbReference type="Proteomes" id="UP000294692"/>
    </source>
</evidence>
<dbReference type="SUPFAM" id="SSF56645">
    <property type="entry name" value="Acyl-CoA dehydrogenase NM domain-like"/>
    <property type="match status" value="1"/>
</dbReference>
<accession>A0A4R3UWZ2</accession>
<feature type="domain" description="Adaptive response protein AidB N-terminal" evidence="8">
    <location>
        <begin position="10"/>
        <end position="165"/>
    </location>
</feature>
<reference evidence="9 10" key="1">
    <citation type="submission" date="2019-03" db="EMBL/GenBank/DDBJ databases">
        <title>Genomic Encyclopedia of Type Strains, Phase IV (KMG-IV): sequencing the most valuable type-strain genomes for metagenomic binning, comparative biology and taxonomic classification.</title>
        <authorList>
            <person name="Goeker M."/>
        </authorList>
    </citation>
    <scope>NUCLEOTIDE SEQUENCE [LARGE SCALE GENOMIC DNA]</scope>
    <source>
        <strain evidence="9 10">DSM 100048</strain>
    </source>
</reference>
<proteinExistence type="inferred from homology"/>
<gene>
    <name evidence="9" type="ORF">EV686_10810</name>
</gene>
<dbReference type="InterPro" id="IPR009100">
    <property type="entry name" value="AcylCoA_DH/oxidase_NM_dom_sf"/>
</dbReference>
<organism evidence="9 10">
    <name type="scientific">Paracandidimonas soli</name>
    <dbReference type="NCBI Taxonomy" id="1917182"/>
    <lineage>
        <taxon>Bacteria</taxon>
        <taxon>Pseudomonadati</taxon>
        <taxon>Pseudomonadota</taxon>
        <taxon>Betaproteobacteria</taxon>
        <taxon>Burkholderiales</taxon>
        <taxon>Alcaligenaceae</taxon>
        <taxon>Paracandidimonas</taxon>
    </lineage>
</organism>
<dbReference type="InterPro" id="IPR006089">
    <property type="entry name" value="Acyl-CoA_DH_CS"/>
</dbReference>
<name>A0A4R3UWZ2_9BURK</name>
<evidence type="ECO:0000259" key="8">
    <source>
        <dbReference type="Pfam" id="PF18158"/>
    </source>
</evidence>
<dbReference type="OrthoDB" id="9771038at2"/>
<evidence type="ECO:0000256" key="3">
    <source>
        <dbReference type="ARBA" id="ARBA00022630"/>
    </source>
</evidence>
<evidence type="ECO:0000256" key="4">
    <source>
        <dbReference type="ARBA" id="ARBA00022827"/>
    </source>
</evidence>
<dbReference type="PROSITE" id="PS00073">
    <property type="entry name" value="ACYL_COA_DH_2"/>
    <property type="match status" value="1"/>
</dbReference>
<feature type="region of interest" description="Disordered" evidence="5">
    <location>
        <begin position="57"/>
        <end position="78"/>
    </location>
</feature>
<evidence type="ECO:0000259" key="6">
    <source>
        <dbReference type="Pfam" id="PF00441"/>
    </source>
</evidence>
<comment type="caution">
    <text evidence="9">The sequence shown here is derived from an EMBL/GenBank/DDBJ whole genome shotgun (WGS) entry which is preliminary data.</text>
</comment>
<evidence type="ECO:0000256" key="5">
    <source>
        <dbReference type="SAM" id="MobiDB-lite"/>
    </source>
</evidence>
<evidence type="ECO:0000313" key="9">
    <source>
        <dbReference type="EMBL" id="TCU95168.1"/>
    </source>
</evidence>
<dbReference type="Pfam" id="PF02770">
    <property type="entry name" value="Acyl-CoA_dh_M"/>
    <property type="match status" value="1"/>
</dbReference>
<keyword evidence="4" id="KW-0274">FAD</keyword>
<sequence length="549" mass="60615">MPWTTHRVFNVAPDLADYNLYQRDLALREAVQRHCSRARDEALSRYGATLGRQETLQAADDANRHPPELRTHDPQGHRIDSIHYHPGWHHMMRLLREQGLVSQPFSDSEPGAWSAYAAGFSMHGQIEAGSQCPASMTFASIALLREEPELFADLRPGLYSRTYDARDVPIPGKGSLLIGMGMTEKQGGSDVRSNQTVATPIAAAGRGQAYALTGHKWFFSAPASDAHLVVAREGAERISCFYVPRFLPDGSRNAIRIQRLKDKLGNRSNASGEVEFQDAWGILIGEEGQGIRTIIRMAAHTRLNCVMGSTGLMRQALSQAIHHCRHRQAFGGALVDKPLMRNVLADLALESEAATLLMMRLAQAFEHSDDNRLDQAYARIMTPAAKLWLCKRAIAYCAEAMETLGGNGYVEECVMPRLLRETPVNSIWEGSGNIMALDVLRAIQREPEAAGRLLSDLQQLCASDTQLTDKFQWLRQALRSTQQEQECNARRIAGLLVLLAQALLMRRHAPQASADAFIASRFPGESPGIAGTLPSGLALEAIIERAWPV</sequence>
<comment type="cofactor">
    <cofactor evidence="1">
        <name>FAD</name>
        <dbReference type="ChEBI" id="CHEBI:57692"/>
    </cofactor>
</comment>
<dbReference type="SUPFAM" id="SSF47203">
    <property type="entry name" value="Acyl-CoA dehydrogenase C-terminal domain-like"/>
    <property type="match status" value="1"/>
</dbReference>
<dbReference type="InterPro" id="IPR036250">
    <property type="entry name" value="AcylCo_DH-like_C"/>
</dbReference>
<feature type="domain" description="Acyl-CoA oxidase/dehydrogenase middle" evidence="7">
    <location>
        <begin position="180"/>
        <end position="278"/>
    </location>
</feature>
<protein>
    <submittedName>
        <fullName evidence="9">Putative acyl-CoA dehydrogenase</fullName>
    </submittedName>
</protein>
<comment type="similarity">
    <text evidence="2">Belongs to the acyl-CoA dehydrogenase family.</text>
</comment>
<feature type="domain" description="Acyl-CoA dehydrogenase/oxidase C-terminal" evidence="6">
    <location>
        <begin position="288"/>
        <end position="443"/>
    </location>
</feature>
<dbReference type="Proteomes" id="UP000294692">
    <property type="component" value="Unassembled WGS sequence"/>
</dbReference>
<keyword evidence="3" id="KW-0285">Flavoprotein</keyword>
<dbReference type="PANTHER" id="PTHR42707:SF3">
    <property type="entry name" value="ACYL-COA DEHYDROGENASE AIDB-RELATED"/>
    <property type="match status" value="1"/>
</dbReference>
<feature type="compositionally biased region" description="Basic and acidic residues" evidence="5">
    <location>
        <begin position="61"/>
        <end position="78"/>
    </location>
</feature>
<dbReference type="AlphaFoldDB" id="A0A4R3UWZ2"/>
<dbReference type="GO" id="GO:0003995">
    <property type="term" value="F:acyl-CoA dehydrogenase activity"/>
    <property type="evidence" value="ECO:0007669"/>
    <property type="project" value="InterPro"/>
</dbReference>
<dbReference type="PANTHER" id="PTHR42707">
    <property type="entry name" value="ACYL-COA DEHYDROGENASE"/>
    <property type="match status" value="1"/>
</dbReference>
<dbReference type="EMBL" id="SMBX01000008">
    <property type="protein sequence ID" value="TCU95168.1"/>
    <property type="molecule type" value="Genomic_DNA"/>
</dbReference>
<dbReference type="NCBIfam" id="NF008594">
    <property type="entry name" value="PRK11561.1"/>
    <property type="match status" value="1"/>
</dbReference>
<keyword evidence="10" id="KW-1185">Reference proteome</keyword>
<dbReference type="InterPro" id="IPR041504">
    <property type="entry name" value="AidB_N"/>
</dbReference>
<dbReference type="InterPro" id="IPR006091">
    <property type="entry name" value="Acyl-CoA_Oxase/DH_mid-dom"/>
</dbReference>
<evidence type="ECO:0000259" key="7">
    <source>
        <dbReference type="Pfam" id="PF02770"/>
    </source>
</evidence>
<dbReference type="Gene3D" id="6.10.250.600">
    <property type="match status" value="1"/>
</dbReference>
<evidence type="ECO:0000256" key="1">
    <source>
        <dbReference type="ARBA" id="ARBA00001974"/>
    </source>
</evidence>
<dbReference type="InterPro" id="IPR009075">
    <property type="entry name" value="AcylCo_DH/oxidase_C"/>
</dbReference>